<feature type="compositionally biased region" description="Low complexity" evidence="1">
    <location>
        <begin position="29"/>
        <end position="65"/>
    </location>
</feature>
<evidence type="ECO:0000313" key="5">
    <source>
        <dbReference type="Proteomes" id="UP001352263"/>
    </source>
</evidence>
<feature type="region of interest" description="Disordered" evidence="1">
    <location>
        <begin position="29"/>
        <end position="66"/>
    </location>
</feature>
<protein>
    <submittedName>
        <fullName evidence="4">DUF4142 domain-containing protein</fullName>
    </submittedName>
</protein>
<accession>A0ABU6J5D0</accession>
<feature type="domain" description="DUF4142" evidence="3">
    <location>
        <begin position="66"/>
        <end position="201"/>
    </location>
</feature>
<dbReference type="Proteomes" id="UP001352263">
    <property type="component" value="Unassembled WGS sequence"/>
</dbReference>
<evidence type="ECO:0000256" key="2">
    <source>
        <dbReference type="SAM" id="SignalP"/>
    </source>
</evidence>
<sequence>MQQRKHINRMLGIAALAMLFGGSSVYAQSTGTTSAQGSGSSSAQAGSGSSSASAAAKGSNGSVSKADQRMMKNLAEANFAEIETGKLALQKSQNDQVKAYAQKMIDDHTQAQKELEQLAQQKGVTLPTETDMKHKAAAKALSALEGEKFDKMYMNQVGVRDHKNTHQLLTKAQKDAKDPDLKALAAKMTPTVDGHLTMAQEHTGKKGGSSSGSSGSSGSDKSGGSSASGSGSSSGSK</sequence>
<keyword evidence="2" id="KW-0732">Signal</keyword>
<dbReference type="RefSeq" id="WP_326505559.1">
    <property type="nucleotide sequence ID" value="NZ_JAWIIV010000004.1"/>
</dbReference>
<dbReference type="Gene3D" id="1.20.1260.10">
    <property type="match status" value="1"/>
</dbReference>
<name>A0ABU6J5D0_9BURK</name>
<evidence type="ECO:0000313" key="4">
    <source>
        <dbReference type="EMBL" id="MEC4718838.1"/>
    </source>
</evidence>
<proteinExistence type="predicted"/>
<dbReference type="Pfam" id="PF13628">
    <property type="entry name" value="DUF4142"/>
    <property type="match status" value="1"/>
</dbReference>
<feature type="chain" id="PRO_5046512231" evidence="2">
    <location>
        <begin position="28"/>
        <end position="237"/>
    </location>
</feature>
<evidence type="ECO:0000256" key="1">
    <source>
        <dbReference type="SAM" id="MobiDB-lite"/>
    </source>
</evidence>
<reference evidence="4 5" key="1">
    <citation type="submission" date="2023-10" db="EMBL/GenBank/DDBJ databases">
        <title>Noviherbaspirillum sp. CPCC 100848 genome assembly.</title>
        <authorList>
            <person name="Li X.Y."/>
            <person name="Fang X.M."/>
        </authorList>
    </citation>
    <scope>NUCLEOTIDE SEQUENCE [LARGE SCALE GENOMIC DNA]</scope>
    <source>
        <strain evidence="4 5">CPCC 100848</strain>
    </source>
</reference>
<gene>
    <name evidence="4" type="ORF">RY831_06750</name>
</gene>
<evidence type="ECO:0000259" key="3">
    <source>
        <dbReference type="Pfam" id="PF13628"/>
    </source>
</evidence>
<comment type="caution">
    <text evidence="4">The sequence shown here is derived from an EMBL/GenBank/DDBJ whole genome shotgun (WGS) entry which is preliminary data.</text>
</comment>
<dbReference type="PANTHER" id="PTHR38593">
    <property type="entry name" value="BLR2558 PROTEIN"/>
    <property type="match status" value="1"/>
</dbReference>
<dbReference type="PANTHER" id="PTHR38593:SF1">
    <property type="entry name" value="BLR2558 PROTEIN"/>
    <property type="match status" value="1"/>
</dbReference>
<keyword evidence="5" id="KW-1185">Reference proteome</keyword>
<dbReference type="InterPro" id="IPR012347">
    <property type="entry name" value="Ferritin-like"/>
</dbReference>
<organism evidence="4 5">
    <name type="scientific">Noviherbaspirillum album</name>
    <dbReference type="NCBI Taxonomy" id="3080276"/>
    <lineage>
        <taxon>Bacteria</taxon>
        <taxon>Pseudomonadati</taxon>
        <taxon>Pseudomonadota</taxon>
        <taxon>Betaproteobacteria</taxon>
        <taxon>Burkholderiales</taxon>
        <taxon>Oxalobacteraceae</taxon>
        <taxon>Noviherbaspirillum</taxon>
    </lineage>
</organism>
<dbReference type="EMBL" id="JAWIIV010000004">
    <property type="protein sequence ID" value="MEC4718838.1"/>
    <property type="molecule type" value="Genomic_DNA"/>
</dbReference>
<dbReference type="InterPro" id="IPR025419">
    <property type="entry name" value="DUF4142"/>
</dbReference>
<feature type="signal peptide" evidence="2">
    <location>
        <begin position="1"/>
        <end position="27"/>
    </location>
</feature>
<feature type="region of interest" description="Disordered" evidence="1">
    <location>
        <begin position="184"/>
        <end position="237"/>
    </location>
</feature>
<feature type="compositionally biased region" description="Low complexity" evidence="1">
    <location>
        <begin position="211"/>
        <end position="237"/>
    </location>
</feature>